<comment type="subcellular location">
    <subcellularLocation>
        <location evidence="1">Membrane</location>
        <topology evidence="1">Multi-pass membrane protein</topology>
    </subcellularLocation>
</comment>
<evidence type="ECO:0000313" key="10">
    <source>
        <dbReference type="Proteomes" id="UP001165962"/>
    </source>
</evidence>
<feature type="transmembrane region" description="Helical" evidence="8">
    <location>
        <begin position="304"/>
        <end position="320"/>
    </location>
</feature>
<feature type="transmembrane region" description="Helical" evidence="8">
    <location>
        <begin position="36"/>
        <end position="60"/>
    </location>
</feature>
<evidence type="ECO:0000256" key="7">
    <source>
        <dbReference type="ARBA" id="ARBA00023136"/>
    </source>
</evidence>
<evidence type="ECO:0000256" key="3">
    <source>
        <dbReference type="ARBA" id="ARBA00022448"/>
    </source>
</evidence>
<dbReference type="NCBIfam" id="TIGR00912">
    <property type="entry name" value="2A0309"/>
    <property type="match status" value="1"/>
</dbReference>
<feature type="transmembrane region" description="Helical" evidence="8">
    <location>
        <begin position="270"/>
        <end position="292"/>
    </location>
</feature>
<dbReference type="RefSeq" id="WP_166147893.1">
    <property type="nucleotide sequence ID" value="NZ_JAAOIW010000002.1"/>
</dbReference>
<evidence type="ECO:0000256" key="4">
    <source>
        <dbReference type="ARBA" id="ARBA00022544"/>
    </source>
</evidence>
<dbReference type="EMBL" id="JAAOIW010000002">
    <property type="protein sequence ID" value="NHN29696.1"/>
    <property type="molecule type" value="Genomic_DNA"/>
</dbReference>
<feature type="transmembrane region" description="Helical" evidence="8">
    <location>
        <begin position="144"/>
        <end position="161"/>
    </location>
</feature>
<evidence type="ECO:0000256" key="1">
    <source>
        <dbReference type="ARBA" id="ARBA00004141"/>
    </source>
</evidence>
<keyword evidence="6 8" id="KW-1133">Transmembrane helix</keyword>
<keyword evidence="4" id="KW-0309">Germination</keyword>
<gene>
    <name evidence="9" type="ORF">G9U52_07595</name>
</gene>
<dbReference type="Pfam" id="PF03845">
    <property type="entry name" value="Spore_permease"/>
    <property type="match status" value="1"/>
</dbReference>
<protein>
    <submittedName>
        <fullName evidence="9">Endospore germination permease</fullName>
    </submittedName>
</protein>
<keyword evidence="5 8" id="KW-0812">Transmembrane</keyword>
<feature type="transmembrane region" description="Helical" evidence="8">
    <location>
        <begin position="12"/>
        <end position="30"/>
    </location>
</feature>
<keyword evidence="3" id="KW-0813">Transport</keyword>
<dbReference type="InterPro" id="IPR004761">
    <property type="entry name" value="Spore_GerAB"/>
</dbReference>
<reference evidence="9" key="1">
    <citation type="submission" date="2020-03" db="EMBL/GenBank/DDBJ databases">
        <title>Draft sequencing of Paenibacilllus sp. S3N08.</title>
        <authorList>
            <person name="Kim D.-U."/>
        </authorList>
    </citation>
    <scope>NUCLEOTIDE SEQUENCE</scope>
    <source>
        <strain evidence="9">S3N08</strain>
    </source>
</reference>
<feature type="transmembrane region" description="Helical" evidence="8">
    <location>
        <begin position="335"/>
        <end position="354"/>
    </location>
</feature>
<proteinExistence type="inferred from homology"/>
<feature type="transmembrane region" description="Helical" evidence="8">
    <location>
        <begin position="214"/>
        <end position="237"/>
    </location>
</feature>
<evidence type="ECO:0000256" key="5">
    <source>
        <dbReference type="ARBA" id="ARBA00022692"/>
    </source>
</evidence>
<accession>A0ABX0J6L1</accession>
<organism evidence="9 10">
    <name type="scientific">Paenibacillus agricola</name>
    <dbReference type="NCBI Taxonomy" id="2716264"/>
    <lineage>
        <taxon>Bacteria</taxon>
        <taxon>Bacillati</taxon>
        <taxon>Bacillota</taxon>
        <taxon>Bacilli</taxon>
        <taxon>Bacillales</taxon>
        <taxon>Paenibacillaceae</taxon>
        <taxon>Paenibacillus</taxon>
    </lineage>
</organism>
<evidence type="ECO:0000256" key="6">
    <source>
        <dbReference type="ARBA" id="ARBA00022989"/>
    </source>
</evidence>
<evidence type="ECO:0000313" key="9">
    <source>
        <dbReference type="EMBL" id="NHN29696.1"/>
    </source>
</evidence>
<dbReference type="PANTHER" id="PTHR34975">
    <property type="entry name" value="SPORE GERMINATION PROTEIN A2"/>
    <property type="match status" value="1"/>
</dbReference>
<keyword evidence="7 8" id="KW-0472">Membrane</keyword>
<keyword evidence="10" id="KW-1185">Reference proteome</keyword>
<sequence length="362" mass="40799">MERVSQSQIFMLFSHFLFTTTLGFFTSTLVRNASYTTWLSLLLGAAGGLVITYLSFRLAIRRPTQFIGNYGKDILGKWLHYPLIFTMFFSFLFSAATVLRQLQEFIIEVYLPTTPGWAVSVLFGICLAYAVRSGVETIFLSSQGIFYLSAAGALIVPFFVFQELNFPRAIAMLNHYDLKGIWSGTYITTALYSEMAFIPFLFPYFMNHKKTMKSLGWASVTSVFIILTNLIPAILVFGPDLTANLPYPQLELIRNIRAGSTFENLDPVLIAIWVSSLFIKVCLFIYVAVSGLTHTFSLKDHKPFSFSMTAIVIGLSLYMVRSSSEFEELFSHGEITFLLITGMIPIIYLLVDLIRSSRAKQG</sequence>
<dbReference type="Proteomes" id="UP001165962">
    <property type="component" value="Unassembled WGS sequence"/>
</dbReference>
<feature type="transmembrane region" description="Helical" evidence="8">
    <location>
        <begin position="114"/>
        <end position="132"/>
    </location>
</feature>
<name>A0ABX0J6L1_9BACL</name>
<feature type="transmembrane region" description="Helical" evidence="8">
    <location>
        <begin position="81"/>
        <end position="102"/>
    </location>
</feature>
<comment type="caution">
    <text evidence="9">The sequence shown here is derived from an EMBL/GenBank/DDBJ whole genome shotgun (WGS) entry which is preliminary data.</text>
</comment>
<dbReference type="PANTHER" id="PTHR34975:SF2">
    <property type="entry name" value="SPORE GERMINATION PROTEIN A2"/>
    <property type="match status" value="1"/>
</dbReference>
<feature type="transmembrane region" description="Helical" evidence="8">
    <location>
        <begin position="181"/>
        <end position="202"/>
    </location>
</feature>
<evidence type="ECO:0000256" key="2">
    <source>
        <dbReference type="ARBA" id="ARBA00007998"/>
    </source>
</evidence>
<comment type="similarity">
    <text evidence="2">Belongs to the amino acid-polyamine-organocation (APC) superfamily. Spore germination protein (SGP) (TC 2.A.3.9) family.</text>
</comment>
<evidence type="ECO:0000256" key="8">
    <source>
        <dbReference type="SAM" id="Phobius"/>
    </source>
</evidence>